<evidence type="ECO:0000256" key="9">
    <source>
        <dbReference type="SAM" id="Phobius"/>
    </source>
</evidence>
<evidence type="ECO:0000259" key="10">
    <source>
        <dbReference type="Pfam" id="PF00082"/>
    </source>
</evidence>
<keyword evidence="12" id="KW-1185">Reference proteome</keyword>
<dbReference type="GO" id="GO:0006508">
    <property type="term" value="P:proteolysis"/>
    <property type="evidence" value="ECO:0007669"/>
    <property type="project" value="UniProtKB-KW"/>
</dbReference>
<dbReference type="PROSITE" id="PS00138">
    <property type="entry name" value="SUBTILASE_SER"/>
    <property type="match status" value="1"/>
</dbReference>
<keyword evidence="9" id="KW-0472">Membrane</keyword>
<dbReference type="EMBL" id="BEYU01000130">
    <property type="protein sequence ID" value="GBG32787.1"/>
    <property type="molecule type" value="Genomic_DNA"/>
</dbReference>
<evidence type="ECO:0000256" key="7">
    <source>
        <dbReference type="PROSITE-ProRule" id="PRU01240"/>
    </source>
</evidence>
<dbReference type="InterPro" id="IPR023828">
    <property type="entry name" value="Peptidase_S8_Ser-AS"/>
</dbReference>
<dbReference type="PRINTS" id="PR00723">
    <property type="entry name" value="SUBTILISIN"/>
</dbReference>
<dbReference type="Pfam" id="PF00082">
    <property type="entry name" value="Peptidase_S8"/>
    <property type="match status" value="1"/>
</dbReference>
<comment type="caution">
    <text evidence="11">The sequence shown here is derived from an EMBL/GenBank/DDBJ whole genome shotgun (WGS) entry which is preliminary data.</text>
</comment>
<dbReference type="InParanoid" id="A0A2R5GPJ0"/>
<organism evidence="11 12">
    <name type="scientific">Hondaea fermentalgiana</name>
    <dbReference type="NCBI Taxonomy" id="2315210"/>
    <lineage>
        <taxon>Eukaryota</taxon>
        <taxon>Sar</taxon>
        <taxon>Stramenopiles</taxon>
        <taxon>Bigyra</taxon>
        <taxon>Labyrinthulomycetes</taxon>
        <taxon>Thraustochytrida</taxon>
        <taxon>Thraustochytriidae</taxon>
        <taxon>Hondaea</taxon>
    </lineage>
</organism>
<name>A0A2R5GPJ0_9STRA</name>
<feature type="active site" description="Charge relay system" evidence="7">
    <location>
        <position position="861"/>
    </location>
</feature>
<dbReference type="GO" id="GO:0004252">
    <property type="term" value="F:serine-type endopeptidase activity"/>
    <property type="evidence" value="ECO:0007669"/>
    <property type="project" value="UniProtKB-UniRule"/>
</dbReference>
<dbReference type="Proteomes" id="UP000241890">
    <property type="component" value="Unassembled WGS sequence"/>
</dbReference>
<dbReference type="InterPro" id="IPR000209">
    <property type="entry name" value="Peptidase_S8/S53_dom"/>
</dbReference>
<dbReference type="EC" id="3.4.21.62" evidence="6"/>
<dbReference type="InterPro" id="IPR050131">
    <property type="entry name" value="Peptidase_S8_subtilisin-like"/>
</dbReference>
<feature type="active site" description="Charge relay system" evidence="7">
    <location>
        <position position="903"/>
    </location>
</feature>
<sequence length="1477" mass="159584">MDDFPLPPAGCGYGAALAAVERYRENAAPNTFRAAGTSVNHVYEMLLQEPAPDDADGIAMRRSFVPVAGDHCERGAALLALASELLATQRSSLMQVMLTRWIDSFDTKDVSQRVSKLKNLLVQSSKQLCDRDKIWLPVALEEAFKDNTVSSAIRRKLVQISGRSASSGEPARNQTVMMNTAELTALCESLDERYRAAESAQERRSLAFLRVFTVLQATIGCRPGDFVGAELADLATVVVSDDEQTVEGGVYISANVVHSKGRFNERFKNGHAWLFADLSCPARCPLIAVALALAEVDPSLSLDASSGFMNTVYRSWRGRDLYVPGRQNSLSSLWKSAVRDVPALSEWFVTYSSWNSLRKFVQTTVGGYALNCQMQVFVNLRAGHAEAKALAGAKQSNVHYIGNSPSSMRCVGLLCAHRHPLGPAGFPALELLLDVRPKLTQSLVRQNFPSNVRGALGDEALMPLAAALALAELDRGRVLRSELPGLLAFARRRHPMGRFDLPYATNLDLGLVLPHRYSRKLRTIVQAARVQVLRTEEPLLGALDAAAGDIEEDEVEEEVEAESDFASDAHASPDAEEIPDHRQLPPEQPATNWADFLGLSEGATATEEDALLDALREKLNLRSAEHKHLNLEQRVELARKQWYGEPGLGGVQAFVNWPEGPLTNARNHKRALNVAKKQGIEIADDGYNTKHFAVIATYENRRDVATVVDHFGSAKSALEITKATTIDGLTKTGKLLMRQDKENNQLVVRSERCTCAKIERLVARFEAQERALGLQSASSGRSPRRADLVRACYTVVEASVYVEERLALHPCVTSVLRDEVVSSEGYLTLPTMMQTFADQASGPGTFDPSYDGTGVTIYVFDSGIEGRHEEFAGRLGPGFSAIGYSGNAISNPDFPPYEDTNSHGTCVAGTAAGAAYGLARNATLVSVRVLVGPSGVTSDIIGGLAWVMEQQRKRPHPAIINLSISSRGSTLDQPFLDVSASGIGVVIAAGNSAEEAANFSPQRLGGNGLACGPLVVGALAPWSSFAMAGYSNFGAQVDALASGTVVCARQNTTDGFYVGKTGTSYAAPMVSAMLAMFMQRNEMNVCAATVDLLAEARHGVCEIPEDHFGTPNVLPQMPQPLPTLRPTAQPVACRQSPVALADEVQITLSGAYEVHLGRWVGAANADPRRERNWDCRVTLKRPRARAKSKLRGRSWVPNKATKLGPRGGPVRWTVRLNDGLEVLLGDRLVASSSCSLESLDVMQSVADEFAVNVHEVFATAEEAGCVLLQDEDRGLCLGMADGLLRAEDCHNGTDYEKGFRFWRVEPSDETLRLANFRFDASYLQYDTHLSLTVGTVGFEFLRNSRALLLREGSIVFAASSGRLDADADLTLLDIGSKAASLDLIKQLHPDYGFYALPTNYTASPTVSPTSAPTDSPTRFPSKAPTGAPSLAPTPLPTSAPTQAPSAQSEDTTGIIIAAVAAAIVVAALFAHYWPTHL</sequence>
<proteinExistence type="inferred from homology"/>
<feature type="transmembrane region" description="Helical" evidence="9">
    <location>
        <begin position="1454"/>
        <end position="1473"/>
    </location>
</feature>
<keyword evidence="3 7" id="KW-0378">Hydrolase</keyword>
<dbReference type="InterPro" id="IPR015500">
    <property type="entry name" value="Peptidase_S8_subtilisin-rel"/>
</dbReference>
<reference evidence="11 12" key="1">
    <citation type="submission" date="2017-12" db="EMBL/GenBank/DDBJ databases">
        <title>Sequencing, de novo assembly and annotation of complete genome of a new Thraustochytrid species, strain FCC1311.</title>
        <authorList>
            <person name="Sedici K."/>
            <person name="Godart F."/>
            <person name="Aiese Cigliano R."/>
            <person name="Sanseverino W."/>
            <person name="Barakat M."/>
            <person name="Ortet P."/>
            <person name="Marechal E."/>
            <person name="Cagnac O."/>
            <person name="Amato A."/>
        </authorList>
    </citation>
    <scope>NUCLEOTIDE SEQUENCE [LARGE SCALE GENOMIC DNA]</scope>
</reference>
<feature type="region of interest" description="Disordered" evidence="8">
    <location>
        <begin position="559"/>
        <end position="592"/>
    </location>
</feature>
<evidence type="ECO:0000256" key="6">
    <source>
        <dbReference type="ARBA" id="ARBA00023619"/>
    </source>
</evidence>
<feature type="active site" description="Charge relay system" evidence="7">
    <location>
        <position position="1064"/>
    </location>
</feature>
<dbReference type="PROSITE" id="PS51892">
    <property type="entry name" value="SUBTILASE"/>
    <property type="match status" value="1"/>
</dbReference>
<feature type="domain" description="Peptidase S8/S53" evidence="10">
    <location>
        <begin position="852"/>
        <end position="1082"/>
    </location>
</feature>
<keyword evidence="9" id="KW-0812">Transmembrane</keyword>
<dbReference type="InterPro" id="IPR036852">
    <property type="entry name" value="Peptidase_S8/S53_dom_sf"/>
</dbReference>
<keyword evidence="2 7" id="KW-0645">Protease</keyword>
<evidence type="ECO:0000313" key="11">
    <source>
        <dbReference type="EMBL" id="GBG32787.1"/>
    </source>
</evidence>
<dbReference type="InterPro" id="IPR022398">
    <property type="entry name" value="Peptidase_S8_His-AS"/>
</dbReference>
<accession>A0A2R5GPJ0</accession>
<keyword evidence="9" id="KW-1133">Transmembrane helix</keyword>
<evidence type="ECO:0000256" key="2">
    <source>
        <dbReference type="ARBA" id="ARBA00022670"/>
    </source>
</evidence>
<evidence type="ECO:0000313" key="12">
    <source>
        <dbReference type="Proteomes" id="UP000241890"/>
    </source>
</evidence>
<evidence type="ECO:0000256" key="3">
    <source>
        <dbReference type="ARBA" id="ARBA00022801"/>
    </source>
</evidence>
<dbReference type="OrthoDB" id="19448at2759"/>
<evidence type="ECO:0000256" key="5">
    <source>
        <dbReference type="ARBA" id="ARBA00023529"/>
    </source>
</evidence>
<feature type="region of interest" description="Disordered" evidence="8">
    <location>
        <begin position="1404"/>
        <end position="1446"/>
    </location>
</feature>
<gene>
    <name evidence="11" type="ORF">FCC1311_090122</name>
</gene>
<keyword evidence="4 7" id="KW-0720">Serine protease</keyword>
<protein>
    <recommendedName>
        <fullName evidence="6">subtilisin</fullName>
        <ecNumber evidence="6">3.4.21.62</ecNumber>
    </recommendedName>
</protein>
<dbReference type="SUPFAM" id="SSF52743">
    <property type="entry name" value="Subtilisin-like"/>
    <property type="match status" value="1"/>
</dbReference>
<dbReference type="PANTHER" id="PTHR43806:SF11">
    <property type="entry name" value="CEREVISIN-RELATED"/>
    <property type="match status" value="1"/>
</dbReference>
<evidence type="ECO:0000256" key="1">
    <source>
        <dbReference type="ARBA" id="ARBA00011073"/>
    </source>
</evidence>
<dbReference type="PROSITE" id="PS00137">
    <property type="entry name" value="SUBTILASE_HIS"/>
    <property type="match status" value="1"/>
</dbReference>
<dbReference type="Gene3D" id="3.40.50.200">
    <property type="entry name" value="Peptidase S8/S53 domain"/>
    <property type="match status" value="1"/>
</dbReference>
<comment type="similarity">
    <text evidence="1 7">Belongs to the peptidase S8 family.</text>
</comment>
<feature type="compositionally biased region" description="Polar residues" evidence="8">
    <location>
        <begin position="1404"/>
        <end position="1418"/>
    </location>
</feature>
<evidence type="ECO:0000256" key="8">
    <source>
        <dbReference type="SAM" id="MobiDB-lite"/>
    </source>
</evidence>
<comment type="catalytic activity">
    <reaction evidence="5">
        <text>Hydrolysis of proteins with broad specificity for peptide bonds, and a preference for a large uncharged residue in P1. Hydrolyzes peptide amides.</text>
        <dbReference type="EC" id="3.4.21.62"/>
    </reaction>
</comment>
<dbReference type="PANTHER" id="PTHR43806">
    <property type="entry name" value="PEPTIDASE S8"/>
    <property type="match status" value="1"/>
</dbReference>
<evidence type="ECO:0000256" key="4">
    <source>
        <dbReference type="ARBA" id="ARBA00022825"/>
    </source>
</evidence>